<dbReference type="SUPFAM" id="SSF159888">
    <property type="entry name" value="YdhG-like"/>
    <property type="match status" value="1"/>
</dbReference>
<protein>
    <submittedName>
        <fullName evidence="2">Uncharacterized protein YdeI (YjbR/CyaY-like superfamily)</fullName>
    </submittedName>
</protein>
<proteinExistence type="predicted"/>
<accession>A0A562U9F2</accession>
<dbReference type="RefSeq" id="WP_144911032.1">
    <property type="nucleotide sequence ID" value="NZ_VLLI01000003.1"/>
</dbReference>
<evidence type="ECO:0000259" key="1">
    <source>
        <dbReference type="Pfam" id="PF08818"/>
    </source>
</evidence>
<gene>
    <name evidence="2" type="ORF">JN11_01409</name>
</gene>
<dbReference type="Proteomes" id="UP000317010">
    <property type="component" value="Unassembled WGS sequence"/>
</dbReference>
<evidence type="ECO:0000313" key="2">
    <source>
        <dbReference type="EMBL" id="TWJ02436.1"/>
    </source>
</evidence>
<dbReference type="Gene3D" id="3.90.1150.200">
    <property type="match status" value="1"/>
</dbReference>
<dbReference type="InterPro" id="IPR014922">
    <property type="entry name" value="YdhG-like"/>
</dbReference>
<reference evidence="2 3" key="1">
    <citation type="submission" date="2019-07" db="EMBL/GenBank/DDBJ databases">
        <title>Genomic Encyclopedia of Archaeal and Bacterial Type Strains, Phase II (KMG-II): from individual species to whole genera.</title>
        <authorList>
            <person name="Goeker M."/>
        </authorList>
    </citation>
    <scope>NUCLEOTIDE SEQUENCE [LARGE SCALE GENOMIC DNA]</scope>
    <source>
        <strain evidence="2 3">ATCC BAA-1854</strain>
    </source>
</reference>
<keyword evidence="3" id="KW-1185">Reference proteome</keyword>
<comment type="caution">
    <text evidence="2">The sequence shown here is derived from an EMBL/GenBank/DDBJ whole genome shotgun (WGS) entry which is preliminary data.</text>
</comment>
<dbReference type="AlphaFoldDB" id="A0A562U9F2"/>
<dbReference type="Pfam" id="PF08818">
    <property type="entry name" value="DUF1801"/>
    <property type="match status" value="1"/>
</dbReference>
<name>A0A562U9F2_9SPHI</name>
<dbReference type="OrthoDB" id="9800461at2"/>
<feature type="domain" description="YdhG-like" evidence="1">
    <location>
        <begin position="20"/>
        <end position="114"/>
    </location>
</feature>
<dbReference type="EMBL" id="VLLI01000003">
    <property type="protein sequence ID" value="TWJ02436.1"/>
    <property type="molecule type" value="Genomic_DNA"/>
</dbReference>
<dbReference type="Pfam" id="PF13376">
    <property type="entry name" value="OmdA"/>
    <property type="match status" value="1"/>
</dbReference>
<evidence type="ECO:0000313" key="3">
    <source>
        <dbReference type="Proteomes" id="UP000317010"/>
    </source>
</evidence>
<sequence>MEQYDSRVDAYIAKAAPFAKPILEYIRQLVHETSPQITENIKWGFPFYEYKGVLCNMSAFKQHCALGFWKVALLNDPGSVLKRGDGTAGSFGPITTIADLPAKEILTDFIRQAMALNENDVKVPVKKAPVEKKAVPETPDYFLDFLADHPNAKLTFESFSPSHKREYVEWIVDAKTDATRLKRMQTALEWLSEGKSRHWRYK</sequence>
<organism evidence="2 3">
    <name type="scientific">Mucilaginibacter frigoritolerans</name>
    <dbReference type="NCBI Taxonomy" id="652788"/>
    <lineage>
        <taxon>Bacteria</taxon>
        <taxon>Pseudomonadati</taxon>
        <taxon>Bacteroidota</taxon>
        <taxon>Sphingobacteriia</taxon>
        <taxon>Sphingobacteriales</taxon>
        <taxon>Sphingobacteriaceae</taxon>
        <taxon>Mucilaginibacter</taxon>
    </lineage>
</organism>